<reference evidence="2 3" key="1">
    <citation type="journal article" date="2023" name="G3 (Bethesda)">
        <title>A chromosome-length genome assembly and annotation of blackberry (Rubus argutus, cv. 'Hillquist').</title>
        <authorList>
            <person name="Bruna T."/>
            <person name="Aryal R."/>
            <person name="Dudchenko O."/>
            <person name="Sargent D.J."/>
            <person name="Mead D."/>
            <person name="Buti M."/>
            <person name="Cavallini A."/>
            <person name="Hytonen T."/>
            <person name="Andres J."/>
            <person name="Pham M."/>
            <person name="Weisz D."/>
            <person name="Mascagni F."/>
            <person name="Usai G."/>
            <person name="Natali L."/>
            <person name="Bassil N."/>
            <person name="Fernandez G.E."/>
            <person name="Lomsadze A."/>
            <person name="Armour M."/>
            <person name="Olukolu B."/>
            <person name="Poorten T."/>
            <person name="Britton C."/>
            <person name="Davik J."/>
            <person name="Ashrafi H."/>
            <person name="Aiden E.L."/>
            <person name="Borodovsky M."/>
            <person name="Worthington M."/>
        </authorList>
    </citation>
    <scope>NUCLEOTIDE SEQUENCE [LARGE SCALE GENOMIC DNA]</scope>
    <source>
        <strain evidence="2">PI 553951</strain>
    </source>
</reference>
<dbReference type="PROSITE" id="PS00028">
    <property type="entry name" value="ZINC_FINGER_C2H2_1"/>
    <property type="match status" value="1"/>
</dbReference>
<dbReference type="AlphaFoldDB" id="A0AAW1X4B9"/>
<evidence type="ECO:0000313" key="3">
    <source>
        <dbReference type="Proteomes" id="UP001457282"/>
    </source>
</evidence>
<dbReference type="Proteomes" id="UP001457282">
    <property type="component" value="Unassembled WGS sequence"/>
</dbReference>
<name>A0AAW1X4B9_RUBAR</name>
<proteinExistence type="predicted"/>
<feature type="domain" description="C2H2-type" evidence="1">
    <location>
        <begin position="11"/>
        <end position="31"/>
    </location>
</feature>
<gene>
    <name evidence="2" type="ORF">M0R45_018466</name>
</gene>
<evidence type="ECO:0000259" key="1">
    <source>
        <dbReference type="PROSITE" id="PS00028"/>
    </source>
</evidence>
<accession>A0AAW1X4B9</accession>
<comment type="caution">
    <text evidence="2">The sequence shown here is derived from an EMBL/GenBank/DDBJ whole genome shotgun (WGS) entry which is preliminary data.</text>
</comment>
<sequence length="164" mass="18776">MSSYGKTQIACRVCDSVFLSTKALIDHLDSHIVDDEAVTARIRQHLQISHLMSSQRSNPFTNPRIQPNPETTALPFQPSPQIQHQQPFFNHNQQFYSPGQEIWGTFYGTIFPKTTLHMAAMEYPGDCTRPFLSQLEYPILPVNRFDRHSNCNGNSNELDLDLKL</sequence>
<dbReference type="InterPro" id="IPR013087">
    <property type="entry name" value="Znf_C2H2_type"/>
</dbReference>
<evidence type="ECO:0000313" key="2">
    <source>
        <dbReference type="EMBL" id="KAK9931176.1"/>
    </source>
</evidence>
<protein>
    <recommendedName>
        <fullName evidence="1">C2H2-type domain-containing protein</fullName>
    </recommendedName>
</protein>
<organism evidence="2 3">
    <name type="scientific">Rubus argutus</name>
    <name type="common">Southern blackberry</name>
    <dbReference type="NCBI Taxonomy" id="59490"/>
    <lineage>
        <taxon>Eukaryota</taxon>
        <taxon>Viridiplantae</taxon>
        <taxon>Streptophyta</taxon>
        <taxon>Embryophyta</taxon>
        <taxon>Tracheophyta</taxon>
        <taxon>Spermatophyta</taxon>
        <taxon>Magnoliopsida</taxon>
        <taxon>eudicotyledons</taxon>
        <taxon>Gunneridae</taxon>
        <taxon>Pentapetalae</taxon>
        <taxon>rosids</taxon>
        <taxon>fabids</taxon>
        <taxon>Rosales</taxon>
        <taxon>Rosaceae</taxon>
        <taxon>Rosoideae</taxon>
        <taxon>Rosoideae incertae sedis</taxon>
        <taxon>Rubus</taxon>
    </lineage>
</organism>
<keyword evidence="3" id="KW-1185">Reference proteome</keyword>
<dbReference type="EMBL" id="JBEDUW010000004">
    <property type="protein sequence ID" value="KAK9931176.1"/>
    <property type="molecule type" value="Genomic_DNA"/>
</dbReference>